<keyword evidence="2" id="KW-0472">Membrane</keyword>
<sequence>MGRQRGAASTPAAGRTTDLSTGGGGEQAEGGQGGQGGQPVVRELWFIVLMAAIALLLLAIVLGVTLHKALNKSPFTRERPPLVAPPTTKRSRMAVYPTSNSLGLTNLRFHCSQTRATRGQAAQTKDKEGKGQP</sequence>
<keyword evidence="2" id="KW-0812">Transmembrane</keyword>
<gene>
    <name evidence="3" type="primary">USH2A_0</name>
    <name evidence="3" type="ORF">EYF80_028206</name>
</gene>
<feature type="region of interest" description="Disordered" evidence="1">
    <location>
        <begin position="114"/>
        <end position="133"/>
    </location>
</feature>
<accession>A0A4Z2H9P5</accession>
<feature type="transmembrane region" description="Helical" evidence="2">
    <location>
        <begin position="44"/>
        <end position="66"/>
    </location>
</feature>
<keyword evidence="4" id="KW-1185">Reference proteome</keyword>
<keyword evidence="2" id="KW-1133">Transmembrane helix</keyword>
<reference evidence="3 4" key="1">
    <citation type="submission" date="2019-03" db="EMBL/GenBank/DDBJ databases">
        <title>First draft genome of Liparis tanakae, snailfish: a comprehensive survey of snailfish specific genes.</title>
        <authorList>
            <person name="Kim W."/>
            <person name="Song I."/>
            <person name="Jeong J.-H."/>
            <person name="Kim D."/>
            <person name="Kim S."/>
            <person name="Ryu S."/>
            <person name="Song J.Y."/>
            <person name="Lee S.K."/>
        </authorList>
    </citation>
    <scope>NUCLEOTIDE SEQUENCE [LARGE SCALE GENOMIC DNA]</scope>
    <source>
        <tissue evidence="3">Muscle</tissue>
    </source>
</reference>
<dbReference type="OrthoDB" id="5984158at2759"/>
<feature type="region of interest" description="Disordered" evidence="1">
    <location>
        <begin position="1"/>
        <end position="37"/>
    </location>
</feature>
<dbReference type="AlphaFoldDB" id="A0A4Z2H9P5"/>
<organism evidence="3 4">
    <name type="scientific">Liparis tanakae</name>
    <name type="common">Tanaka's snailfish</name>
    <dbReference type="NCBI Taxonomy" id="230148"/>
    <lineage>
        <taxon>Eukaryota</taxon>
        <taxon>Metazoa</taxon>
        <taxon>Chordata</taxon>
        <taxon>Craniata</taxon>
        <taxon>Vertebrata</taxon>
        <taxon>Euteleostomi</taxon>
        <taxon>Actinopterygii</taxon>
        <taxon>Neopterygii</taxon>
        <taxon>Teleostei</taxon>
        <taxon>Neoteleostei</taxon>
        <taxon>Acanthomorphata</taxon>
        <taxon>Eupercaria</taxon>
        <taxon>Perciformes</taxon>
        <taxon>Cottioidei</taxon>
        <taxon>Cottales</taxon>
        <taxon>Liparidae</taxon>
        <taxon>Liparis</taxon>
    </lineage>
</organism>
<comment type="caution">
    <text evidence="3">The sequence shown here is derived from an EMBL/GenBank/DDBJ whole genome shotgun (WGS) entry which is preliminary data.</text>
</comment>
<feature type="compositionally biased region" description="Polar residues" evidence="1">
    <location>
        <begin position="114"/>
        <end position="123"/>
    </location>
</feature>
<protein>
    <submittedName>
        <fullName evidence="3">Usherin</fullName>
    </submittedName>
</protein>
<dbReference type="Proteomes" id="UP000314294">
    <property type="component" value="Unassembled WGS sequence"/>
</dbReference>
<feature type="compositionally biased region" description="Gly residues" evidence="1">
    <location>
        <begin position="21"/>
        <end position="37"/>
    </location>
</feature>
<evidence type="ECO:0000313" key="4">
    <source>
        <dbReference type="Proteomes" id="UP000314294"/>
    </source>
</evidence>
<feature type="region of interest" description="Disordered" evidence="1">
    <location>
        <begin position="71"/>
        <end position="90"/>
    </location>
</feature>
<evidence type="ECO:0000256" key="2">
    <source>
        <dbReference type="SAM" id="Phobius"/>
    </source>
</evidence>
<evidence type="ECO:0000256" key="1">
    <source>
        <dbReference type="SAM" id="MobiDB-lite"/>
    </source>
</evidence>
<feature type="compositionally biased region" description="Basic and acidic residues" evidence="1">
    <location>
        <begin position="124"/>
        <end position="133"/>
    </location>
</feature>
<dbReference type="EMBL" id="SRLO01000313">
    <property type="protein sequence ID" value="TNN61594.1"/>
    <property type="molecule type" value="Genomic_DNA"/>
</dbReference>
<name>A0A4Z2H9P5_9TELE</name>
<proteinExistence type="predicted"/>
<evidence type="ECO:0000313" key="3">
    <source>
        <dbReference type="EMBL" id="TNN61594.1"/>
    </source>
</evidence>